<evidence type="ECO:0000313" key="2">
    <source>
        <dbReference type="EnsemblPlants" id="OGLUM10G05120.1"/>
    </source>
</evidence>
<organism evidence="2">
    <name type="scientific">Oryza glumipatula</name>
    <dbReference type="NCBI Taxonomy" id="40148"/>
    <lineage>
        <taxon>Eukaryota</taxon>
        <taxon>Viridiplantae</taxon>
        <taxon>Streptophyta</taxon>
        <taxon>Embryophyta</taxon>
        <taxon>Tracheophyta</taxon>
        <taxon>Spermatophyta</taxon>
        <taxon>Magnoliopsida</taxon>
        <taxon>Liliopsida</taxon>
        <taxon>Poales</taxon>
        <taxon>Poaceae</taxon>
        <taxon>BOP clade</taxon>
        <taxon>Oryzoideae</taxon>
        <taxon>Oryzeae</taxon>
        <taxon>Oryzinae</taxon>
        <taxon>Oryza</taxon>
    </lineage>
</organism>
<dbReference type="AlphaFoldDB" id="A0A0E0B8T4"/>
<dbReference type="Proteomes" id="UP000026961">
    <property type="component" value="Chromosome 10"/>
</dbReference>
<dbReference type="Gramene" id="OGLUM10G05120.1">
    <property type="protein sequence ID" value="OGLUM10G05120.1"/>
    <property type="gene ID" value="OGLUM10G05120"/>
</dbReference>
<protein>
    <submittedName>
        <fullName evidence="2">Uncharacterized protein</fullName>
    </submittedName>
</protein>
<keyword evidence="3" id="KW-1185">Reference proteome</keyword>
<keyword evidence="1" id="KW-0472">Membrane</keyword>
<keyword evidence="1" id="KW-1133">Transmembrane helix</keyword>
<reference evidence="2" key="2">
    <citation type="submission" date="2018-05" db="EMBL/GenBank/DDBJ databases">
        <title>OgluRS3 (Oryza glumaepatula Reference Sequence Version 3).</title>
        <authorList>
            <person name="Zhang J."/>
            <person name="Kudrna D."/>
            <person name="Lee S."/>
            <person name="Talag J."/>
            <person name="Welchert J."/>
            <person name="Wing R.A."/>
        </authorList>
    </citation>
    <scope>NUCLEOTIDE SEQUENCE [LARGE SCALE GENOMIC DNA]</scope>
</reference>
<dbReference type="HOGENOM" id="CLU_3071928_0_0_1"/>
<proteinExistence type="predicted"/>
<accession>A0A0E0B8T4</accession>
<keyword evidence="1" id="KW-0812">Transmembrane</keyword>
<feature type="transmembrane region" description="Helical" evidence="1">
    <location>
        <begin position="28"/>
        <end position="49"/>
    </location>
</feature>
<evidence type="ECO:0000256" key="1">
    <source>
        <dbReference type="SAM" id="Phobius"/>
    </source>
</evidence>
<sequence>MQQKPVVQEGIYKFTEGMQGFAEHNTHLLIGLIWPWQGMVLHIPWLLVIRVKR</sequence>
<dbReference type="EnsemblPlants" id="OGLUM10G05120.1">
    <property type="protein sequence ID" value="OGLUM10G05120.1"/>
    <property type="gene ID" value="OGLUM10G05120"/>
</dbReference>
<name>A0A0E0B8T4_9ORYZ</name>
<evidence type="ECO:0000313" key="3">
    <source>
        <dbReference type="Proteomes" id="UP000026961"/>
    </source>
</evidence>
<reference evidence="2" key="1">
    <citation type="submission" date="2015-04" db="UniProtKB">
        <authorList>
            <consortium name="EnsemblPlants"/>
        </authorList>
    </citation>
    <scope>IDENTIFICATION</scope>
</reference>